<organism evidence="1">
    <name type="scientific">marine sediment metagenome</name>
    <dbReference type="NCBI Taxonomy" id="412755"/>
    <lineage>
        <taxon>unclassified sequences</taxon>
        <taxon>metagenomes</taxon>
        <taxon>ecological metagenomes</taxon>
    </lineage>
</organism>
<sequence length="113" mass="13379">MNQCENQCDREATRRIAFGMCAGTFARHTRHVVHLCDPCVSRLWSEIGRLCGLGMAHWTELTEQPMQLRTTMRSRIRSAWGRTKYILHECRATKCRWSDLANIWWESRVLRLE</sequence>
<dbReference type="AlphaFoldDB" id="A0A0F9RDT6"/>
<gene>
    <name evidence="1" type="ORF">LCGC14_0589690</name>
</gene>
<proteinExistence type="predicted"/>
<name>A0A0F9RDT6_9ZZZZ</name>
<accession>A0A0F9RDT6</accession>
<protein>
    <submittedName>
        <fullName evidence="1">Uncharacterized protein</fullName>
    </submittedName>
</protein>
<evidence type="ECO:0000313" key="1">
    <source>
        <dbReference type="EMBL" id="KKN54700.1"/>
    </source>
</evidence>
<reference evidence="1" key="1">
    <citation type="journal article" date="2015" name="Nature">
        <title>Complex archaea that bridge the gap between prokaryotes and eukaryotes.</title>
        <authorList>
            <person name="Spang A."/>
            <person name="Saw J.H."/>
            <person name="Jorgensen S.L."/>
            <person name="Zaremba-Niedzwiedzka K."/>
            <person name="Martijn J."/>
            <person name="Lind A.E."/>
            <person name="van Eijk R."/>
            <person name="Schleper C."/>
            <person name="Guy L."/>
            <person name="Ettema T.J."/>
        </authorList>
    </citation>
    <scope>NUCLEOTIDE SEQUENCE</scope>
</reference>
<dbReference type="EMBL" id="LAZR01000917">
    <property type="protein sequence ID" value="KKN54700.1"/>
    <property type="molecule type" value="Genomic_DNA"/>
</dbReference>
<comment type="caution">
    <text evidence="1">The sequence shown here is derived from an EMBL/GenBank/DDBJ whole genome shotgun (WGS) entry which is preliminary data.</text>
</comment>